<keyword evidence="7" id="KW-1185">Reference proteome</keyword>
<gene>
    <name evidence="6" type="ORF">SAMN05216255_3389</name>
</gene>
<dbReference type="PANTHER" id="PTHR30118">
    <property type="entry name" value="HTH-TYPE TRANSCRIPTIONAL REGULATOR LEUO-RELATED"/>
    <property type="match status" value="1"/>
</dbReference>
<dbReference type="Pfam" id="PF00126">
    <property type="entry name" value="HTH_1"/>
    <property type="match status" value="1"/>
</dbReference>
<dbReference type="InterPro" id="IPR000847">
    <property type="entry name" value="LysR_HTH_N"/>
</dbReference>
<dbReference type="Gene3D" id="3.40.190.10">
    <property type="entry name" value="Periplasmic binding protein-like II"/>
    <property type="match status" value="2"/>
</dbReference>
<dbReference type="InterPro" id="IPR005119">
    <property type="entry name" value="LysR_subst-bd"/>
</dbReference>
<dbReference type="RefSeq" id="WP_010485204.1">
    <property type="nucleotide sequence ID" value="NZ_FZOG01000005.1"/>
</dbReference>
<evidence type="ECO:0000313" key="7">
    <source>
        <dbReference type="Proteomes" id="UP000242915"/>
    </source>
</evidence>
<sequence length="303" mass="33825">MNRNDMRKVDLHLLIIFEVLMLERNLTRAAEKLFLGQPAISHALSRLRDFFNDQLLIRTGRTMEPTKRALEIFEQLRPALDAMSNALSYAQEFDPATSKLTMRIGLSDDVECGLLPPLLNNLRQQAPNLVLVIRRTNFLLMPSQLESGEISVGVSYVMDLPANAKCRTLRLIDTKVLRADDRPGALTLDEYCCRPHALVSFSGDLNGNIDRDFERIGRSRNVVLAVPQFNGLRSLLAGTELLATVPDYAAAELVSGGGLRAEPAPFAISQSKLSMVWSSAQDNDCAERWLRSKIVEFMGSENH</sequence>
<reference evidence="7" key="1">
    <citation type="submission" date="2017-06" db="EMBL/GenBank/DDBJ databases">
        <authorList>
            <person name="Varghese N."/>
            <person name="Submissions S."/>
        </authorList>
    </citation>
    <scope>NUCLEOTIDE SEQUENCE [LARGE SCALE GENOMIC DNA]</scope>
    <source>
        <strain evidence="7">CIP 108523</strain>
    </source>
</reference>
<dbReference type="PRINTS" id="PR00039">
    <property type="entry name" value="HTHLYSR"/>
</dbReference>
<name>A0A239HIH6_9PSED</name>
<protein>
    <submittedName>
        <fullName evidence="6">Transcriptional regulator, LysR family</fullName>
    </submittedName>
</protein>
<keyword evidence="3" id="KW-0238">DNA-binding</keyword>
<dbReference type="Gene3D" id="1.10.10.10">
    <property type="entry name" value="Winged helix-like DNA-binding domain superfamily/Winged helix DNA-binding domain"/>
    <property type="match status" value="1"/>
</dbReference>
<dbReference type="SUPFAM" id="SSF53850">
    <property type="entry name" value="Periplasmic binding protein-like II"/>
    <property type="match status" value="1"/>
</dbReference>
<evidence type="ECO:0000256" key="4">
    <source>
        <dbReference type="ARBA" id="ARBA00023163"/>
    </source>
</evidence>
<accession>A0A239HIH6</accession>
<keyword evidence="4" id="KW-0804">Transcription</keyword>
<dbReference type="SUPFAM" id="SSF46785">
    <property type="entry name" value="Winged helix' DNA-binding domain"/>
    <property type="match status" value="1"/>
</dbReference>
<evidence type="ECO:0000259" key="5">
    <source>
        <dbReference type="PROSITE" id="PS50931"/>
    </source>
</evidence>
<dbReference type="Pfam" id="PF03466">
    <property type="entry name" value="LysR_substrate"/>
    <property type="match status" value="1"/>
</dbReference>
<feature type="domain" description="HTH lysR-type" evidence="5">
    <location>
        <begin position="9"/>
        <end position="66"/>
    </location>
</feature>
<dbReference type="Proteomes" id="UP000242915">
    <property type="component" value="Unassembled WGS sequence"/>
</dbReference>
<dbReference type="InterPro" id="IPR036388">
    <property type="entry name" value="WH-like_DNA-bd_sf"/>
</dbReference>
<dbReference type="InterPro" id="IPR036390">
    <property type="entry name" value="WH_DNA-bd_sf"/>
</dbReference>
<organism evidence="6 7">
    <name type="scientific">Pseudomonas segetis</name>
    <dbReference type="NCBI Taxonomy" id="298908"/>
    <lineage>
        <taxon>Bacteria</taxon>
        <taxon>Pseudomonadati</taxon>
        <taxon>Pseudomonadota</taxon>
        <taxon>Gammaproteobacteria</taxon>
        <taxon>Pseudomonadales</taxon>
        <taxon>Pseudomonadaceae</taxon>
        <taxon>Pseudomonas</taxon>
    </lineage>
</organism>
<dbReference type="GO" id="GO:0003677">
    <property type="term" value="F:DNA binding"/>
    <property type="evidence" value="ECO:0007669"/>
    <property type="project" value="UniProtKB-KW"/>
</dbReference>
<evidence type="ECO:0000256" key="3">
    <source>
        <dbReference type="ARBA" id="ARBA00023125"/>
    </source>
</evidence>
<dbReference type="InterPro" id="IPR050389">
    <property type="entry name" value="LysR-type_TF"/>
</dbReference>
<comment type="similarity">
    <text evidence="1">Belongs to the LysR transcriptional regulatory family.</text>
</comment>
<dbReference type="PANTHER" id="PTHR30118:SF15">
    <property type="entry name" value="TRANSCRIPTIONAL REGULATORY PROTEIN"/>
    <property type="match status" value="1"/>
</dbReference>
<dbReference type="PROSITE" id="PS50931">
    <property type="entry name" value="HTH_LYSR"/>
    <property type="match status" value="1"/>
</dbReference>
<dbReference type="AlphaFoldDB" id="A0A239HIH6"/>
<evidence type="ECO:0000256" key="2">
    <source>
        <dbReference type="ARBA" id="ARBA00023015"/>
    </source>
</evidence>
<evidence type="ECO:0000256" key="1">
    <source>
        <dbReference type="ARBA" id="ARBA00009437"/>
    </source>
</evidence>
<dbReference type="GO" id="GO:0003700">
    <property type="term" value="F:DNA-binding transcription factor activity"/>
    <property type="evidence" value="ECO:0007669"/>
    <property type="project" value="InterPro"/>
</dbReference>
<dbReference type="EMBL" id="FZOG01000005">
    <property type="protein sequence ID" value="SNS80643.1"/>
    <property type="molecule type" value="Genomic_DNA"/>
</dbReference>
<evidence type="ECO:0000313" key="6">
    <source>
        <dbReference type="EMBL" id="SNS80643.1"/>
    </source>
</evidence>
<proteinExistence type="inferred from homology"/>
<keyword evidence="2" id="KW-0805">Transcription regulation</keyword>